<organism evidence="2 3">
    <name type="scientific">Candidatus Magasanikbacteria bacterium CG_4_10_14_0_2_um_filter_41_31</name>
    <dbReference type="NCBI Taxonomy" id="1974639"/>
    <lineage>
        <taxon>Bacteria</taxon>
        <taxon>Candidatus Magasanikiibacteriota</taxon>
    </lineage>
</organism>
<comment type="caution">
    <text evidence="2">The sequence shown here is derived from an EMBL/GenBank/DDBJ whole genome shotgun (WGS) entry which is preliminary data.</text>
</comment>
<dbReference type="AlphaFoldDB" id="A0A2M7V3Y9"/>
<evidence type="ECO:0000313" key="3">
    <source>
        <dbReference type="Proteomes" id="UP000230078"/>
    </source>
</evidence>
<feature type="region of interest" description="Disordered" evidence="1">
    <location>
        <begin position="31"/>
        <end position="58"/>
    </location>
</feature>
<evidence type="ECO:0008006" key="4">
    <source>
        <dbReference type="Google" id="ProtNLM"/>
    </source>
</evidence>
<gene>
    <name evidence="2" type="ORF">COX83_02435</name>
</gene>
<sequence length="222" mass="24295">MSKKMLLIGGSILLLALLGGGIYMYTAGTKTTKQPSPTVKTEQQTTVPTTQKVSPVEVPEKTNIADPTNIAFTTYTNEEEGISIDYPSDWNVAPGTSPTVVVFASSLQNANDSYQETVSVAVQDISASDLSLDEFSTQATNALSQYMENLQIMKQNNTELDGEPAKAILFSGTYPATDYLSETYQIYMVYDGYVYIITYTGVPDDFENLMPIVEKMVASFSF</sequence>
<evidence type="ECO:0000313" key="2">
    <source>
        <dbReference type="EMBL" id="PIZ93243.1"/>
    </source>
</evidence>
<accession>A0A2M7V3Y9</accession>
<evidence type="ECO:0000256" key="1">
    <source>
        <dbReference type="SAM" id="MobiDB-lite"/>
    </source>
</evidence>
<name>A0A2M7V3Y9_9BACT</name>
<dbReference type="Proteomes" id="UP000230078">
    <property type="component" value="Unassembled WGS sequence"/>
</dbReference>
<reference evidence="3" key="1">
    <citation type="submission" date="2017-09" db="EMBL/GenBank/DDBJ databases">
        <title>Depth-based differentiation of microbial function through sediment-hosted aquifers and enrichment of novel symbionts in the deep terrestrial subsurface.</title>
        <authorList>
            <person name="Probst A.J."/>
            <person name="Ladd B."/>
            <person name="Jarett J.K."/>
            <person name="Geller-Mcgrath D.E."/>
            <person name="Sieber C.M.K."/>
            <person name="Emerson J.B."/>
            <person name="Anantharaman K."/>
            <person name="Thomas B.C."/>
            <person name="Malmstrom R."/>
            <person name="Stieglmeier M."/>
            <person name="Klingl A."/>
            <person name="Woyke T."/>
            <person name="Ryan C.M."/>
            <person name="Banfield J.F."/>
        </authorList>
    </citation>
    <scope>NUCLEOTIDE SEQUENCE [LARGE SCALE GENOMIC DNA]</scope>
</reference>
<dbReference type="EMBL" id="PFPI01000032">
    <property type="protein sequence ID" value="PIZ93243.1"/>
    <property type="molecule type" value="Genomic_DNA"/>
</dbReference>
<dbReference type="Pfam" id="PF18933">
    <property type="entry name" value="PsbP_2"/>
    <property type="match status" value="1"/>
</dbReference>
<feature type="compositionally biased region" description="Polar residues" evidence="1">
    <location>
        <begin position="31"/>
        <end position="53"/>
    </location>
</feature>
<proteinExistence type="predicted"/>
<protein>
    <recommendedName>
        <fullName evidence="4">PsbP C-terminal domain-containing protein</fullName>
    </recommendedName>
</protein>
<dbReference type="Gene3D" id="3.40.1000.10">
    <property type="entry name" value="Mog1/PsbP, alpha/beta/alpha sandwich"/>
    <property type="match status" value="1"/>
</dbReference>